<dbReference type="Pfam" id="PF07707">
    <property type="entry name" value="BACK"/>
    <property type="match status" value="1"/>
</dbReference>
<dbReference type="InterPro" id="IPR019775">
    <property type="entry name" value="WD40_repeat_CS"/>
</dbReference>
<dbReference type="Gene3D" id="2.130.10.10">
    <property type="entry name" value="YVTN repeat-like/Quinoprotein amine dehydrogenase"/>
    <property type="match status" value="2"/>
</dbReference>
<protein>
    <recommendedName>
        <fullName evidence="5">BTB domain-containing protein</fullName>
    </recommendedName>
</protein>
<dbReference type="eggNOG" id="KOG4441">
    <property type="taxonomic scope" value="Eukaryota"/>
</dbReference>
<dbReference type="PANTHER" id="PTHR22847:SF637">
    <property type="entry name" value="WD REPEAT DOMAIN 5B"/>
    <property type="match status" value="1"/>
</dbReference>
<dbReference type="Proteomes" id="UP000002630">
    <property type="component" value="Linkage Group LG16"/>
</dbReference>
<feature type="repeat" description="WD" evidence="3">
    <location>
        <begin position="552"/>
        <end position="585"/>
    </location>
</feature>
<dbReference type="InterPro" id="IPR000210">
    <property type="entry name" value="BTB/POZ_dom"/>
</dbReference>
<dbReference type="InterPro" id="IPR011705">
    <property type="entry name" value="BACK"/>
</dbReference>
<evidence type="ECO:0000313" key="7">
    <source>
        <dbReference type="Proteomes" id="UP000002630"/>
    </source>
</evidence>
<dbReference type="SMART" id="SM00320">
    <property type="entry name" value="WD40"/>
    <property type="match status" value="7"/>
</dbReference>
<dbReference type="AlphaFoldDB" id="D8LR89"/>
<sequence>MHGHGGAAGFGSGSFAGVHADAASGEHIFGGGGGGGGLMPPGRSIPRCGGGGGGSSTSGPPFPGSRPSRKRGDSEEIFEGSSRGSTPVGGKRRRRDGSDIAGHWHCVFKLTPDENTSFMDNIRELYEKEQLCDITLSVEGEEFRAHKAVLACSKSFLGTLMMSNMRESTQDVIELEDISSRQFKILLDYMYNKPISVPSSQMMDLLSLANRYQVEGLKDQMCDALSTHLTHDNACSVFALADSHQCHTLKTEAFSKIVQHFALATRSDGWTALTKDQLSEVLSSDQVLDCDESVVFDAASRWLLLDSSPSRRRFAPEVLGMVRFPLMDAGLLSDVIKDHEATKGPECQKLIAEAWEHHALKAVGREGLTGTPRTKQRRRSCSFKQHTLLKEHQDAVSALAVVNGKLVSGSWDTSIKVWDPQSWTTERTLSDHTGPVRCFAQCAGRLLSGSDDSCIKVWNTDTWSLVRSLDDHTDAVNAATDCNGRLASGSDDGTIKLWNTENWQCEVTIHQHQADHTCGVLALATCGDYLVSGSDGGIKVWNTHNWTCHKEVLGHGDEIWSLAVVGDKLISGSIDSTIRVWETQTWGCEKQVEDHAGPVYALTVLEGKLVSASSDHTIRVWGPDWVCCRTLECSGVWSLNVFNDRLVSGSLDNAVKVWGA</sequence>
<dbReference type="InterPro" id="IPR036322">
    <property type="entry name" value="WD40_repeat_dom_sf"/>
</dbReference>
<dbReference type="Gene3D" id="1.25.40.420">
    <property type="match status" value="1"/>
</dbReference>
<keyword evidence="7" id="KW-1185">Reference proteome</keyword>
<dbReference type="PROSITE" id="PS50294">
    <property type="entry name" value="WD_REPEATS_REGION"/>
    <property type="match status" value="2"/>
</dbReference>
<dbReference type="InterPro" id="IPR011333">
    <property type="entry name" value="SKP1/BTB/POZ_sf"/>
</dbReference>
<dbReference type="SUPFAM" id="SSF54695">
    <property type="entry name" value="POZ domain"/>
    <property type="match status" value="1"/>
</dbReference>
<evidence type="ECO:0000313" key="6">
    <source>
        <dbReference type="EMBL" id="CBN74994.1"/>
    </source>
</evidence>
<keyword evidence="2" id="KW-0677">Repeat</keyword>
<dbReference type="Gene3D" id="3.30.710.10">
    <property type="entry name" value="Potassium Channel Kv1.1, Chain A"/>
    <property type="match status" value="1"/>
</dbReference>
<dbReference type="GO" id="GO:1990234">
    <property type="term" value="C:transferase complex"/>
    <property type="evidence" value="ECO:0007669"/>
    <property type="project" value="UniProtKB-ARBA"/>
</dbReference>
<feature type="repeat" description="WD" evidence="3">
    <location>
        <begin position="389"/>
        <end position="428"/>
    </location>
</feature>
<feature type="region of interest" description="Disordered" evidence="4">
    <location>
        <begin position="32"/>
        <end position="97"/>
    </location>
</feature>
<dbReference type="InParanoid" id="D8LR89"/>
<feature type="repeat" description="WD" evidence="3">
    <location>
        <begin position="469"/>
        <end position="508"/>
    </location>
</feature>
<dbReference type="SUPFAM" id="SSF50978">
    <property type="entry name" value="WD40 repeat-like"/>
    <property type="match status" value="1"/>
</dbReference>
<feature type="domain" description="BTB" evidence="5">
    <location>
        <begin position="132"/>
        <end position="199"/>
    </location>
</feature>
<evidence type="ECO:0000256" key="4">
    <source>
        <dbReference type="SAM" id="MobiDB-lite"/>
    </source>
</evidence>
<dbReference type="InterPro" id="IPR015943">
    <property type="entry name" value="WD40/YVTN_repeat-like_dom_sf"/>
</dbReference>
<dbReference type="OrthoDB" id="674604at2759"/>
<evidence type="ECO:0000256" key="3">
    <source>
        <dbReference type="PROSITE-ProRule" id="PRU00221"/>
    </source>
</evidence>
<name>D8LR89_ECTSI</name>
<dbReference type="eggNOG" id="KOG0274">
    <property type="taxonomic scope" value="Eukaryota"/>
</dbReference>
<dbReference type="PROSITE" id="PS00678">
    <property type="entry name" value="WD_REPEATS_1"/>
    <property type="match status" value="3"/>
</dbReference>
<dbReference type="PROSITE" id="PS50097">
    <property type="entry name" value="BTB"/>
    <property type="match status" value="1"/>
</dbReference>
<keyword evidence="1 3" id="KW-0853">WD repeat</keyword>
<evidence type="ECO:0000259" key="5">
    <source>
        <dbReference type="PROSITE" id="PS50097"/>
    </source>
</evidence>
<evidence type="ECO:0000256" key="2">
    <source>
        <dbReference type="ARBA" id="ARBA00022737"/>
    </source>
</evidence>
<dbReference type="CDD" id="cd18186">
    <property type="entry name" value="BTB_POZ_ZBTB_KLHL-like"/>
    <property type="match status" value="1"/>
</dbReference>
<reference evidence="6 7" key="1">
    <citation type="journal article" date="2010" name="Nature">
        <title>The Ectocarpus genome and the independent evolution of multicellularity in brown algae.</title>
        <authorList>
            <person name="Cock J.M."/>
            <person name="Sterck L."/>
            <person name="Rouze P."/>
            <person name="Scornet D."/>
            <person name="Allen A.E."/>
            <person name="Amoutzias G."/>
            <person name="Anthouard V."/>
            <person name="Artiguenave F."/>
            <person name="Aury J.M."/>
            <person name="Badger J.H."/>
            <person name="Beszteri B."/>
            <person name="Billiau K."/>
            <person name="Bonnet E."/>
            <person name="Bothwell J.H."/>
            <person name="Bowler C."/>
            <person name="Boyen C."/>
            <person name="Brownlee C."/>
            <person name="Carrano C.J."/>
            <person name="Charrier B."/>
            <person name="Cho G.Y."/>
            <person name="Coelho S.M."/>
            <person name="Collen J."/>
            <person name="Corre E."/>
            <person name="Da Silva C."/>
            <person name="Delage L."/>
            <person name="Delaroque N."/>
            <person name="Dittami S.M."/>
            <person name="Doulbeau S."/>
            <person name="Elias M."/>
            <person name="Farnham G."/>
            <person name="Gachon C.M."/>
            <person name="Gschloessl B."/>
            <person name="Heesch S."/>
            <person name="Jabbari K."/>
            <person name="Jubin C."/>
            <person name="Kawai H."/>
            <person name="Kimura K."/>
            <person name="Kloareg B."/>
            <person name="Kupper F.C."/>
            <person name="Lang D."/>
            <person name="Le Bail A."/>
            <person name="Leblanc C."/>
            <person name="Lerouge P."/>
            <person name="Lohr M."/>
            <person name="Lopez P.J."/>
            <person name="Martens C."/>
            <person name="Maumus F."/>
            <person name="Michel G."/>
            <person name="Miranda-Saavedra D."/>
            <person name="Morales J."/>
            <person name="Moreau H."/>
            <person name="Motomura T."/>
            <person name="Nagasato C."/>
            <person name="Napoli C.A."/>
            <person name="Nelson D.R."/>
            <person name="Nyvall-Collen P."/>
            <person name="Peters A.F."/>
            <person name="Pommier C."/>
            <person name="Potin P."/>
            <person name="Poulain J."/>
            <person name="Quesneville H."/>
            <person name="Read B."/>
            <person name="Rensing S.A."/>
            <person name="Ritter A."/>
            <person name="Rousvoal S."/>
            <person name="Samanta M."/>
            <person name="Samson G."/>
            <person name="Schroeder D.C."/>
            <person name="Segurens B."/>
            <person name="Strittmatter M."/>
            <person name="Tonon T."/>
            <person name="Tregear J.W."/>
            <person name="Valentin K."/>
            <person name="von Dassow P."/>
            <person name="Yamagishi T."/>
            <person name="Van de Peer Y."/>
            <person name="Wincker P."/>
        </authorList>
    </citation>
    <scope>NUCLEOTIDE SEQUENCE [LARGE SCALE GENOMIC DNA]</scope>
    <source>
        <strain evidence="7">Ec32 / CCAP1310/4</strain>
    </source>
</reference>
<dbReference type="Pfam" id="PF00651">
    <property type="entry name" value="BTB"/>
    <property type="match status" value="1"/>
</dbReference>
<dbReference type="SMART" id="SM00225">
    <property type="entry name" value="BTB"/>
    <property type="match status" value="1"/>
</dbReference>
<dbReference type="PRINTS" id="PR00320">
    <property type="entry name" value="GPROTEINBRPT"/>
</dbReference>
<dbReference type="SMART" id="SM00875">
    <property type="entry name" value="BACK"/>
    <property type="match status" value="1"/>
</dbReference>
<dbReference type="PANTHER" id="PTHR22847">
    <property type="entry name" value="WD40 REPEAT PROTEIN"/>
    <property type="match status" value="1"/>
</dbReference>
<dbReference type="PROSITE" id="PS50082">
    <property type="entry name" value="WD_REPEATS_2"/>
    <property type="match status" value="6"/>
</dbReference>
<dbReference type="Pfam" id="PF00400">
    <property type="entry name" value="WD40"/>
    <property type="match status" value="7"/>
</dbReference>
<evidence type="ECO:0000256" key="1">
    <source>
        <dbReference type="ARBA" id="ARBA00022574"/>
    </source>
</evidence>
<feature type="repeat" description="WD" evidence="3">
    <location>
        <begin position="646"/>
        <end position="660"/>
    </location>
</feature>
<dbReference type="InterPro" id="IPR020472">
    <property type="entry name" value="WD40_PAC1"/>
</dbReference>
<proteinExistence type="predicted"/>
<dbReference type="InterPro" id="IPR001680">
    <property type="entry name" value="WD40_rpt"/>
</dbReference>
<dbReference type="EMBL" id="FN648863">
    <property type="protein sequence ID" value="CBN74994.1"/>
    <property type="molecule type" value="Genomic_DNA"/>
</dbReference>
<feature type="repeat" description="WD" evidence="3">
    <location>
        <begin position="592"/>
        <end position="621"/>
    </location>
</feature>
<dbReference type="OMA" id="DIAGHWH"/>
<dbReference type="EMBL" id="FN649741">
    <property type="protein sequence ID" value="CBN74994.1"/>
    <property type="molecule type" value="Genomic_DNA"/>
</dbReference>
<organism evidence="6 7">
    <name type="scientific">Ectocarpus siliculosus</name>
    <name type="common">Brown alga</name>
    <name type="synonym">Conferva siliculosa</name>
    <dbReference type="NCBI Taxonomy" id="2880"/>
    <lineage>
        <taxon>Eukaryota</taxon>
        <taxon>Sar</taxon>
        <taxon>Stramenopiles</taxon>
        <taxon>Ochrophyta</taxon>
        <taxon>PX clade</taxon>
        <taxon>Phaeophyceae</taxon>
        <taxon>Ectocarpales</taxon>
        <taxon>Ectocarpaceae</taxon>
        <taxon>Ectocarpus</taxon>
    </lineage>
</organism>
<feature type="repeat" description="WD" evidence="3">
    <location>
        <begin position="429"/>
        <end position="468"/>
    </location>
</feature>
<dbReference type="STRING" id="2880.D8LR89"/>
<accession>D8LR89</accession>
<gene>
    <name evidence="6" type="ORF">Esi_0064_0017</name>
</gene>
<dbReference type="CDD" id="cd00200">
    <property type="entry name" value="WD40"/>
    <property type="match status" value="1"/>
</dbReference>